<proteinExistence type="predicted"/>
<protein>
    <submittedName>
        <fullName evidence="1">Uncharacterized protein</fullName>
    </submittedName>
</protein>
<evidence type="ECO:0000313" key="2">
    <source>
        <dbReference type="Proteomes" id="UP000887013"/>
    </source>
</evidence>
<dbReference type="Proteomes" id="UP000887013">
    <property type="component" value="Unassembled WGS sequence"/>
</dbReference>
<dbReference type="EMBL" id="BMAW01067671">
    <property type="protein sequence ID" value="GFT60936.1"/>
    <property type="molecule type" value="Genomic_DNA"/>
</dbReference>
<keyword evidence="2" id="KW-1185">Reference proteome</keyword>
<gene>
    <name evidence="1" type="ORF">NPIL_260501</name>
</gene>
<reference evidence="1" key="1">
    <citation type="submission" date="2020-08" db="EMBL/GenBank/DDBJ databases">
        <title>Multicomponent nature underlies the extraordinary mechanical properties of spider dragline silk.</title>
        <authorList>
            <person name="Kono N."/>
            <person name="Nakamura H."/>
            <person name="Mori M."/>
            <person name="Yoshida Y."/>
            <person name="Ohtoshi R."/>
            <person name="Malay A.D."/>
            <person name="Moran D.A.P."/>
            <person name="Tomita M."/>
            <person name="Numata K."/>
            <person name="Arakawa K."/>
        </authorList>
    </citation>
    <scope>NUCLEOTIDE SEQUENCE</scope>
</reference>
<evidence type="ECO:0000313" key="1">
    <source>
        <dbReference type="EMBL" id="GFT60936.1"/>
    </source>
</evidence>
<sequence>MQFGLRISEKINSWKSLRILTENGLPNSYNENEYFIYLYDHRLKITTDIDSCTKNNTQGIYPLLMPVHSFHSNKLLSVLLLSPQHACLVRHATGPETLLLLSRDFGEGCCVTQRNGGRPPRGLAIDIAANERV</sequence>
<accession>A0A8X6PDJ3</accession>
<name>A0A8X6PDJ3_NEPPI</name>
<organism evidence="1 2">
    <name type="scientific">Nephila pilipes</name>
    <name type="common">Giant wood spider</name>
    <name type="synonym">Nephila maculata</name>
    <dbReference type="NCBI Taxonomy" id="299642"/>
    <lineage>
        <taxon>Eukaryota</taxon>
        <taxon>Metazoa</taxon>
        <taxon>Ecdysozoa</taxon>
        <taxon>Arthropoda</taxon>
        <taxon>Chelicerata</taxon>
        <taxon>Arachnida</taxon>
        <taxon>Araneae</taxon>
        <taxon>Araneomorphae</taxon>
        <taxon>Entelegynae</taxon>
        <taxon>Araneoidea</taxon>
        <taxon>Nephilidae</taxon>
        <taxon>Nephila</taxon>
    </lineage>
</organism>
<dbReference type="AlphaFoldDB" id="A0A8X6PDJ3"/>
<comment type="caution">
    <text evidence="1">The sequence shown here is derived from an EMBL/GenBank/DDBJ whole genome shotgun (WGS) entry which is preliminary data.</text>
</comment>